<evidence type="ECO:0000256" key="1">
    <source>
        <dbReference type="ARBA" id="ARBA00006484"/>
    </source>
</evidence>
<reference evidence="3 4" key="1">
    <citation type="submission" date="2015-06" db="EMBL/GenBank/DDBJ databases">
        <title>Survival trade-offs in plant roots during colonization by closely related pathogenic and mutualistic fungi.</title>
        <authorList>
            <person name="Hacquard S."/>
            <person name="Kracher B."/>
            <person name="Hiruma K."/>
            <person name="Weinman A."/>
            <person name="Muench P."/>
            <person name="Garrido Oter R."/>
            <person name="Ver Loren van Themaat E."/>
            <person name="Dallerey J.-F."/>
            <person name="Damm U."/>
            <person name="Henrissat B."/>
            <person name="Lespinet O."/>
            <person name="Thon M."/>
            <person name="Kemen E."/>
            <person name="McHardy A.C."/>
            <person name="Schulze-Lefert P."/>
            <person name="O'Connell R.J."/>
        </authorList>
    </citation>
    <scope>NUCLEOTIDE SEQUENCE [LARGE SCALE GENOMIC DNA]</scope>
    <source>
        <strain evidence="3 4">MAFF 238704</strain>
    </source>
</reference>
<dbReference type="InterPro" id="IPR036291">
    <property type="entry name" value="NAD(P)-bd_dom_sf"/>
</dbReference>
<dbReference type="EMBL" id="LFIW01001898">
    <property type="protein sequence ID" value="KZL80498.1"/>
    <property type="molecule type" value="Genomic_DNA"/>
</dbReference>
<accession>A0A161W8Z1</accession>
<dbReference type="Gene3D" id="3.40.50.720">
    <property type="entry name" value="NAD(P)-binding Rossmann-like Domain"/>
    <property type="match status" value="1"/>
</dbReference>
<dbReference type="SUPFAM" id="SSF51735">
    <property type="entry name" value="NAD(P)-binding Rossmann-fold domains"/>
    <property type="match status" value="1"/>
</dbReference>
<comment type="similarity">
    <text evidence="1">Belongs to the short-chain dehydrogenases/reductases (SDR) family.</text>
</comment>
<proteinExistence type="inferred from homology"/>
<gene>
    <name evidence="3" type="ORF">CI238_08827</name>
</gene>
<dbReference type="Proteomes" id="UP000076584">
    <property type="component" value="Unassembled WGS sequence"/>
</dbReference>
<dbReference type="GO" id="GO:0016491">
    <property type="term" value="F:oxidoreductase activity"/>
    <property type="evidence" value="ECO:0007669"/>
    <property type="project" value="UniProtKB-KW"/>
</dbReference>
<organism evidence="3 4">
    <name type="scientific">Colletotrichum incanum</name>
    <name type="common">Soybean anthracnose fungus</name>
    <dbReference type="NCBI Taxonomy" id="1573173"/>
    <lineage>
        <taxon>Eukaryota</taxon>
        <taxon>Fungi</taxon>
        <taxon>Dikarya</taxon>
        <taxon>Ascomycota</taxon>
        <taxon>Pezizomycotina</taxon>
        <taxon>Sordariomycetes</taxon>
        <taxon>Hypocreomycetidae</taxon>
        <taxon>Glomerellales</taxon>
        <taxon>Glomerellaceae</taxon>
        <taxon>Colletotrichum</taxon>
        <taxon>Colletotrichum spaethianum species complex</taxon>
    </lineage>
</organism>
<evidence type="ECO:0000256" key="2">
    <source>
        <dbReference type="ARBA" id="ARBA00023002"/>
    </source>
</evidence>
<dbReference type="PANTHER" id="PTHR24320:SF283">
    <property type="entry name" value="RETINOL DEHYDROGENASE 11"/>
    <property type="match status" value="1"/>
</dbReference>
<dbReference type="STRING" id="1573173.A0A161W8Z1"/>
<dbReference type="Pfam" id="PF00106">
    <property type="entry name" value="adh_short"/>
    <property type="match status" value="1"/>
</dbReference>
<comment type="caution">
    <text evidence="3">The sequence shown here is derived from an EMBL/GenBank/DDBJ whole genome shotgun (WGS) entry which is preliminary data.</text>
</comment>
<sequence>MAPRLGFETTGTELVAEYADHIKGKTILVTGVSPGGLGAAFAEKTAAGAPALLILAGRNTAKVQQTADAITAAHPGVGVKALELDLGSFKSVRKAADTVNGWDDVPKIDVLVNNAGIMATPWGKTEDGFETQFGTNHLGPFLFTNLVIGKVMAAEAPRILIVSSDGHRMGHIRWTDYNFNVGLEVFLLCFVLTDMRGGDQDGKHYNEWHAYGQSKTANCLMAISLAEKLGGKGLLSFSLHPGVIFTNLSNHLDNFDSLRAQDINMGTKFMWADFNPKTEDQGVATHVFTAFNPDLKEFNGQFFNDCRVADQYNEEIYPWANNKIDADRLWKLSEKLVGEEFNY</sequence>
<dbReference type="PRINTS" id="PR00081">
    <property type="entry name" value="GDHRDH"/>
</dbReference>
<evidence type="ECO:0000313" key="4">
    <source>
        <dbReference type="Proteomes" id="UP000076584"/>
    </source>
</evidence>
<protein>
    <submittedName>
        <fullName evidence="3">Short-chain dehydrogenase reductase family oxidoreductase</fullName>
    </submittedName>
</protein>
<dbReference type="InterPro" id="IPR002347">
    <property type="entry name" value="SDR_fam"/>
</dbReference>
<dbReference type="AlphaFoldDB" id="A0A161W8Z1"/>
<keyword evidence="2" id="KW-0560">Oxidoreductase</keyword>
<keyword evidence="4" id="KW-1185">Reference proteome</keyword>
<name>A0A161W8Z1_COLIC</name>
<dbReference type="PANTHER" id="PTHR24320">
    <property type="entry name" value="RETINOL DEHYDROGENASE"/>
    <property type="match status" value="1"/>
</dbReference>
<dbReference type="OrthoDB" id="191139at2759"/>
<evidence type="ECO:0000313" key="3">
    <source>
        <dbReference type="EMBL" id="KZL80498.1"/>
    </source>
</evidence>